<dbReference type="SUPFAM" id="SSF51905">
    <property type="entry name" value="FAD/NAD(P)-binding domain"/>
    <property type="match status" value="2"/>
</dbReference>
<proteinExistence type="predicted"/>
<dbReference type="PANTHER" id="PTHR43557">
    <property type="entry name" value="APOPTOSIS-INDUCING FACTOR 1"/>
    <property type="match status" value="1"/>
</dbReference>
<name>A0ABS9DZD3_9PROT</name>
<keyword evidence="3" id="KW-0274">FAD</keyword>
<evidence type="ECO:0000256" key="4">
    <source>
        <dbReference type="ARBA" id="ARBA00023002"/>
    </source>
</evidence>
<feature type="domain" description="FAD/NAD(P)-binding" evidence="5">
    <location>
        <begin position="5"/>
        <end position="295"/>
    </location>
</feature>
<dbReference type="InterPro" id="IPR016156">
    <property type="entry name" value="FAD/NAD-linked_Rdtase_dimer_sf"/>
</dbReference>
<dbReference type="PRINTS" id="PR00469">
    <property type="entry name" value="PNDRDTASEII"/>
</dbReference>
<dbReference type="RefSeq" id="WP_235705408.1">
    <property type="nucleotide sequence ID" value="NZ_JAKGBZ010000039.1"/>
</dbReference>
<keyword evidence="2" id="KW-0285">Flavoprotein</keyword>
<dbReference type="InterPro" id="IPR036188">
    <property type="entry name" value="FAD/NAD-bd_sf"/>
</dbReference>
<evidence type="ECO:0000256" key="3">
    <source>
        <dbReference type="ARBA" id="ARBA00022827"/>
    </source>
</evidence>
<dbReference type="EMBL" id="JAKGBZ010000039">
    <property type="protein sequence ID" value="MCF3948124.1"/>
    <property type="molecule type" value="Genomic_DNA"/>
</dbReference>
<reference evidence="7 8" key="1">
    <citation type="submission" date="2022-01" db="EMBL/GenBank/DDBJ databases">
        <authorList>
            <person name="Won M."/>
            <person name="Kim S.-J."/>
            <person name="Kwon S.-W."/>
        </authorList>
    </citation>
    <scope>NUCLEOTIDE SEQUENCE [LARGE SCALE GENOMIC DNA]</scope>
    <source>
        <strain evidence="7 8">KCTC 23505</strain>
    </source>
</reference>
<dbReference type="PANTHER" id="PTHR43557:SF2">
    <property type="entry name" value="RIESKE DOMAIN-CONTAINING PROTEIN-RELATED"/>
    <property type="match status" value="1"/>
</dbReference>
<dbReference type="Gene3D" id="3.30.390.30">
    <property type="match status" value="1"/>
</dbReference>
<feature type="domain" description="Reductase C-terminal" evidence="6">
    <location>
        <begin position="314"/>
        <end position="401"/>
    </location>
</feature>
<organism evidence="7 8">
    <name type="scientific">Acidiphilium iwatense</name>
    <dbReference type="NCBI Taxonomy" id="768198"/>
    <lineage>
        <taxon>Bacteria</taxon>
        <taxon>Pseudomonadati</taxon>
        <taxon>Pseudomonadota</taxon>
        <taxon>Alphaproteobacteria</taxon>
        <taxon>Acetobacterales</taxon>
        <taxon>Acidocellaceae</taxon>
        <taxon>Acidiphilium</taxon>
    </lineage>
</organism>
<dbReference type="SUPFAM" id="SSF55424">
    <property type="entry name" value="FAD/NAD-linked reductases, dimerisation (C-terminal) domain"/>
    <property type="match status" value="1"/>
</dbReference>
<comment type="caution">
    <text evidence="7">The sequence shown here is derived from an EMBL/GenBank/DDBJ whole genome shotgun (WGS) entry which is preliminary data.</text>
</comment>
<dbReference type="Proteomes" id="UP001521209">
    <property type="component" value="Unassembled WGS sequence"/>
</dbReference>
<sequence length="408" mass="41644">MSIRRIVIIGAGATGTAATRALRASGFDGALALIDGEGETPYERPALSKSVLTDAADPPVLLDAATIAREAIDLVSGIPAAAIDRAARCVTLANGPAISYDRLLIATGATPRRLTLPGAERVYYLRNLADARAIRTRLVPGAAIAIVGGGLIGLELAASARRLGCAVTVIEAAPRILGRAVPARLAAAIEARHRASGVAFHTSATIASIDGAGLRLDNDAWIGADAVIAGIGVVPETALAGAAGLALDNGIAVDAAFATSDSAIFAAGDCCALPHRLFGTARLRFESWRVAGDTGACVAATLLGVARPFDAVPWFWSDQYDETLQIAGMPQFGARIVERATGTAAPMLFHLAADGRLVAAAAFGPAGAIGRDIRIAERLIAACAHPAPEDLADPSRPLKVLLRGTVAA</sequence>
<evidence type="ECO:0000256" key="1">
    <source>
        <dbReference type="ARBA" id="ARBA00001974"/>
    </source>
</evidence>
<dbReference type="PRINTS" id="PR00368">
    <property type="entry name" value="FADPNR"/>
</dbReference>
<accession>A0ABS9DZD3</accession>
<dbReference type="Pfam" id="PF14759">
    <property type="entry name" value="Reductase_C"/>
    <property type="match status" value="1"/>
</dbReference>
<protein>
    <submittedName>
        <fullName evidence="7">FAD-dependent oxidoreductase</fullName>
    </submittedName>
</protein>
<dbReference type="InterPro" id="IPR028202">
    <property type="entry name" value="Reductase_C"/>
</dbReference>
<evidence type="ECO:0000313" key="8">
    <source>
        <dbReference type="Proteomes" id="UP001521209"/>
    </source>
</evidence>
<keyword evidence="4" id="KW-0560">Oxidoreductase</keyword>
<comment type="cofactor">
    <cofactor evidence="1">
        <name>FAD</name>
        <dbReference type="ChEBI" id="CHEBI:57692"/>
    </cofactor>
</comment>
<gene>
    <name evidence="7" type="ORF">L2A60_15720</name>
</gene>
<evidence type="ECO:0000259" key="6">
    <source>
        <dbReference type="Pfam" id="PF14759"/>
    </source>
</evidence>
<dbReference type="InterPro" id="IPR050446">
    <property type="entry name" value="FAD-oxidoreductase/Apoptosis"/>
</dbReference>
<evidence type="ECO:0000259" key="5">
    <source>
        <dbReference type="Pfam" id="PF07992"/>
    </source>
</evidence>
<keyword evidence="8" id="KW-1185">Reference proteome</keyword>
<dbReference type="Pfam" id="PF07992">
    <property type="entry name" value="Pyr_redox_2"/>
    <property type="match status" value="1"/>
</dbReference>
<evidence type="ECO:0000256" key="2">
    <source>
        <dbReference type="ARBA" id="ARBA00022630"/>
    </source>
</evidence>
<dbReference type="InterPro" id="IPR023753">
    <property type="entry name" value="FAD/NAD-binding_dom"/>
</dbReference>
<evidence type="ECO:0000313" key="7">
    <source>
        <dbReference type="EMBL" id="MCF3948124.1"/>
    </source>
</evidence>
<dbReference type="Gene3D" id="3.50.50.60">
    <property type="entry name" value="FAD/NAD(P)-binding domain"/>
    <property type="match status" value="2"/>
</dbReference>